<protein>
    <submittedName>
        <fullName evidence="1">Uncharacterized protein</fullName>
    </submittedName>
</protein>
<accession>A0A9D3Y1C3</accession>
<gene>
    <name evidence="1" type="ORF">DPMN_192261</name>
</gene>
<reference evidence="1" key="1">
    <citation type="journal article" date="2019" name="bioRxiv">
        <title>The Genome of the Zebra Mussel, Dreissena polymorpha: A Resource for Invasive Species Research.</title>
        <authorList>
            <person name="McCartney M.A."/>
            <person name="Auch B."/>
            <person name="Kono T."/>
            <person name="Mallez S."/>
            <person name="Zhang Y."/>
            <person name="Obille A."/>
            <person name="Becker A."/>
            <person name="Abrahante J.E."/>
            <person name="Garbe J."/>
            <person name="Badalamenti J.P."/>
            <person name="Herman A."/>
            <person name="Mangelson H."/>
            <person name="Liachko I."/>
            <person name="Sullivan S."/>
            <person name="Sone E.D."/>
            <person name="Koren S."/>
            <person name="Silverstein K.A.T."/>
            <person name="Beckman K.B."/>
            <person name="Gohl D.M."/>
        </authorList>
    </citation>
    <scope>NUCLEOTIDE SEQUENCE</scope>
    <source>
        <strain evidence="1">Duluth1</strain>
        <tissue evidence="1">Whole animal</tissue>
    </source>
</reference>
<name>A0A9D3Y1C3_DREPO</name>
<dbReference type="EMBL" id="JAIWYP010000083">
    <property type="protein sequence ID" value="KAH3690020.1"/>
    <property type="molecule type" value="Genomic_DNA"/>
</dbReference>
<evidence type="ECO:0000313" key="1">
    <source>
        <dbReference type="EMBL" id="KAH3690020.1"/>
    </source>
</evidence>
<dbReference type="Proteomes" id="UP000828390">
    <property type="component" value="Unassembled WGS sequence"/>
</dbReference>
<organism evidence="1 2">
    <name type="scientific">Dreissena polymorpha</name>
    <name type="common">Zebra mussel</name>
    <name type="synonym">Mytilus polymorpha</name>
    <dbReference type="NCBI Taxonomy" id="45954"/>
    <lineage>
        <taxon>Eukaryota</taxon>
        <taxon>Metazoa</taxon>
        <taxon>Spiralia</taxon>
        <taxon>Lophotrochozoa</taxon>
        <taxon>Mollusca</taxon>
        <taxon>Bivalvia</taxon>
        <taxon>Autobranchia</taxon>
        <taxon>Heteroconchia</taxon>
        <taxon>Euheterodonta</taxon>
        <taxon>Imparidentia</taxon>
        <taxon>Neoheterodontei</taxon>
        <taxon>Myida</taxon>
        <taxon>Dreissenoidea</taxon>
        <taxon>Dreissenidae</taxon>
        <taxon>Dreissena</taxon>
    </lineage>
</organism>
<reference evidence="1" key="2">
    <citation type="submission" date="2020-11" db="EMBL/GenBank/DDBJ databases">
        <authorList>
            <person name="McCartney M.A."/>
            <person name="Auch B."/>
            <person name="Kono T."/>
            <person name="Mallez S."/>
            <person name="Becker A."/>
            <person name="Gohl D.M."/>
            <person name="Silverstein K.A.T."/>
            <person name="Koren S."/>
            <person name="Bechman K.B."/>
            <person name="Herman A."/>
            <person name="Abrahante J.E."/>
            <person name="Garbe J."/>
        </authorList>
    </citation>
    <scope>NUCLEOTIDE SEQUENCE</scope>
    <source>
        <strain evidence="1">Duluth1</strain>
        <tissue evidence="1">Whole animal</tissue>
    </source>
</reference>
<comment type="caution">
    <text evidence="1">The sequence shown here is derived from an EMBL/GenBank/DDBJ whole genome shotgun (WGS) entry which is preliminary data.</text>
</comment>
<sequence length="71" mass="7874">MAARDCQTTHLPCWKTSPIATRFLVATCAGLTLPISVGPRILKLMDVPKLLQTKNHTTIMKATYSLYQSQV</sequence>
<dbReference type="AlphaFoldDB" id="A0A9D3Y1C3"/>
<proteinExistence type="predicted"/>
<keyword evidence="2" id="KW-1185">Reference proteome</keyword>
<evidence type="ECO:0000313" key="2">
    <source>
        <dbReference type="Proteomes" id="UP000828390"/>
    </source>
</evidence>